<dbReference type="EMBL" id="BK015014">
    <property type="protein sequence ID" value="DAD87119.1"/>
    <property type="molecule type" value="Genomic_DNA"/>
</dbReference>
<reference evidence="2" key="1">
    <citation type="journal article" date="2021" name="Proc. Natl. Acad. Sci. U.S.A.">
        <title>A Catalog of Tens of Thousands of Viruses from Human Metagenomes Reveals Hidden Associations with Chronic Diseases.</title>
        <authorList>
            <person name="Tisza M.J."/>
            <person name="Buck C.B."/>
        </authorList>
    </citation>
    <scope>NUCLEOTIDE SEQUENCE</scope>
    <source>
        <strain evidence="2">CtlSr7</strain>
    </source>
</reference>
<keyword evidence="1" id="KW-0472">Membrane</keyword>
<evidence type="ECO:0000256" key="1">
    <source>
        <dbReference type="SAM" id="Phobius"/>
    </source>
</evidence>
<sequence length="30" mass="3388">MSCGVCIHYVFSPIFLSCLIYNLLTGYRSS</sequence>
<keyword evidence="1" id="KW-1133">Transmembrane helix</keyword>
<keyword evidence="1" id="KW-0812">Transmembrane</keyword>
<organism evidence="2">
    <name type="scientific">Podoviridae sp. ctlSr7</name>
    <dbReference type="NCBI Taxonomy" id="2826573"/>
    <lineage>
        <taxon>Viruses</taxon>
        <taxon>Duplodnaviria</taxon>
        <taxon>Heunggongvirae</taxon>
        <taxon>Uroviricota</taxon>
        <taxon>Caudoviricetes</taxon>
    </lineage>
</organism>
<evidence type="ECO:0000313" key="2">
    <source>
        <dbReference type="EMBL" id="DAD87119.1"/>
    </source>
</evidence>
<protein>
    <submittedName>
        <fullName evidence="2">Uncharacterized protein</fullName>
    </submittedName>
</protein>
<name>A0A8S5MYB4_9CAUD</name>
<feature type="transmembrane region" description="Helical" evidence="1">
    <location>
        <begin position="6"/>
        <end position="24"/>
    </location>
</feature>
<proteinExistence type="predicted"/>
<accession>A0A8S5MYB4</accession>